<organism evidence="2 3">
    <name type="scientific">Paenibacillus dendrobii</name>
    <dbReference type="NCBI Taxonomy" id="2691084"/>
    <lineage>
        <taxon>Bacteria</taxon>
        <taxon>Bacillati</taxon>
        <taxon>Bacillota</taxon>
        <taxon>Bacilli</taxon>
        <taxon>Bacillales</taxon>
        <taxon>Paenibacillaceae</taxon>
        <taxon>Paenibacillus</taxon>
    </lineage>
</organism>
<feature type="compositionally biased region" description="Polar residues" evidence="1">
    <location>
        <begin position="81"/>
        <end position="90"/>
    </location>
</feature>
<evidence type="ECO:0008006" key="4">
    <source>
        <dbReference type="Google" id="ProtNLM"/>
    </source>
</evidence>
<gene>
    <name evidence="2" type="ORF">GRF59_18160</name>
</gene>
<accession>A0A7X3IMU4</accession>
<feature type="region of interest" description="Disordered" evidence="1">
    <location>
        <begin position="1"/>
        <end position="90"/>
    </location>
</feature>
<name>A0A7X3IMU4_9BACL</name>
<evidence type="ECO:0000313" key="2">
    <source>
        <dbReference type="EMBL" id="MWV45540.1"/>
    </source>
</evidence>
<feature type="compositionally biased region" description="Acidic residues" evidence="1">
    <location>
        <begin position="1"/>
        <end position="10"/>
    </location>
</feature>
<feature type="compositionally biased region" description="Polar residues" evidence="1">
    <location>
        <begin position="11"/>
        <end position="21"/>
    </location>
</feature>
<comment type="caution">
    <text evidence="2">The sequence shown here is derived from an EMBL/GenBank/DDBJ whole genome shotgun (WGS) entry which is preliminary data.</text>
</comment>
<evidence type="ECO:0000256" key="1">
    <source>
        <dbReference type="SAM" id="MobiDB-lite"/>
    </source>
</evidence>
<dbReference type="RefSeq" id="WP_160499154.1">
    <property type="nucleotide sequence ID" value="NZ_WUBI01000003.1"/>
</dbReference>
<evidence type="ECO:0000313" key="3">
    <source>
        <dbReference type="Proteomes" id="UP000460318"/>
    </source>
</evidence>
<dbReference type="AlphaFoldDB" id="A0A7X3IMU4"/>
<dbReference type="Proteomes" id="UP000460318">
    <property type="component" value="Unassembled WGS sequence"/>
</dbReference>
<sequence>MFTPDSDIENNDVSTVQSQHNDLVAEEFPEGPYGSSLAAESIGKSSPWRKGQHSPRRFGYENQELHEEEGRHFPGEDPVPENSQNGQNEG</sequence>
<protein>
    <recommendedName>
        <fullName evidence="4">Cytosolic protein</fullName>
    </recommendedName>
</protein>
<dbReference type="EMBL" id="WUBI01000003">
    <property type="protein sequence ID" value="MWV45540.1"/>
    <property type="molecule type" value="Genomic_DNA"/>
</dbReference>
<feature type="compositionally biased region" description="Basic and acidic residues" evidence="1">
    <location>
        <begin position="63"/>
        <end position="75"/>
    </location>
</feature>
<proteinExistence type="predicted"/>
<keyword evidence="3" id="KW-1185">Reference proteome</keyword>
<reference evidence="2 3" key="1">
    <citation type="submission" date="2019-12" db="EMBL/GenBank/DDBJ databases">
        <title>Paenibacillus sp. nov., an endophytic bacterium isolated from the stem of Dendrobium.</title>
        <authorList>
            <person name="Zhao R."/>
        </authorList>
    </citation>
    <scope>NUCLEOTIDE SEQUENCE [LARGE SCALE GENOMIC DNA]</scope>
    <source>
        <strain evidence="2 3">HJL G12</strain>
    </source>
</reference>